<sequence length="392" mass="42214">MQRPATPTAPRPPRDSPRPARATQLPPEVLLLVVEASAPANPLLIAAPSHPAARTLLALSRTCRATRVPAARLLRERCAHVGSGGRLARVLECMAASAAVEDGAATEEEEDEDDDAAAAALGSLAPIMPLRHMTSLYLEPFAEKERLGEAGTAAAVGGLLAQVGGTLRRLVVRMPFGPRGEGGEEEEEVEEEQEEEEEEVVVVVRAKRLLRDGLARLGALEEFVCLGSYPTLGCPGGPGEAADPVWRQWPLLERLVLFGAPVRSGWLWREMAEVPRLESVVLACPERPRGGGGAGGVNIKRELLGAWRGMRMEAETETETGMGMGMKVTVVDLAYEMEGLVDREGWEAMDPGGRVRVGEVEVPLSFYGDEERVEAVTAWVRRGALDGSIWGW</sequence>
<dbReference type="Proteomes" id="UP000053831">
    <property type="component" value="Unassembled WGS sequence"/>
</dbReference>
<dbReference type="AlphaFoldDB" id="A0A0M8N2A8"/>
<name>A0A0M8N2A8_ESCWE</name>
<reference evidence="2 3" key="1">
    <citation type="submission" date="2015-07" db="EMBL/GenBank/DDBJ databases">
        <title>The genome of the fungus Escovopsis weberi, a specialized disease agent of ant agriculture.</title>
        <authorList>
            <person name="de Man T.J."/>
            <person name="Stajich J.E."/>
            <person name="Kubicek C.P."/>
            <person name="Chenthamara K."/>
            <person name="Atanasova L."/>
            <person name="Druzhinina I.S."/>
            <person name="Birnbaum S."/>
            <person name="Barribeau S.M."/>
            <person name="Teiling C."/>
            <person name="Suen G."/>
            <person name="Currie C."/>
            <person name="Gerardo N.M."/>
        </authorList>
    </citation>
    <scope>NUCLEOTIDE SEQUENCE [LARGE SCALE GENOMIC DNA]</scope>
</reference>
<dbReference type="OrthoDB" id="6365676at2759"/>
<organism evidence="2 3">
    <name type="scientific">Escovopsis weberi</name>
    <dbReference type="NCBI Taxonomy" id="150374"/>
    <lineage>
        <taxon>Eukaryota</taxon>
        <taxon>Fungi</taxon>
        <taxon>Dikarya</taxon>
        <taxon>Ascomycota</taxon>
        <taxon>Pezizomycotina</taxon>
        <taxon>Sordariomycetes</taxon>
        <taxon>Hypocreomycetidae</taxon>
        <taxon>Hypocreales</taxon>
        <taxon>Hypocreaceae</taxon>
        <taxon>Escovopsis</taxon>
    </lineage>
</organism>
<evidence type="ECO:0000313" key="3">
    <source>
        <dbReference type="Proteomes" id="UP000053831"/>
    </source>
</evidence>
<evidence type="ECO:0000256" key="1">
    <source>
        <dbReference type="SAM" id="MobiDB-lite"/>
    </source>
</evidence>
<feature type="region of interest" description="Disordered" evidence="1">
    <location>
        <begin position="1"/>
        <end position="22"/>
    </location>
</feature>
<proteinExistence type="predicted"/>
<comment type="caution">
    <text evidence="2">The sequence shown here is derived from an EMBL/GenBank/DDBJ whole genome shotgun (WGS) entry which is preliminary data.</text>
</comment>
<accession>A0A0M8N2A8</accession>
<evidence type="ECO:0000313" key="2">
    <source>
        <dbReference type="EMBL" id="KOS18490.1"/>
    </source>
</evidence>
<dbReference type="EMBL" id="LGSR01000020">
    <property type="protein sequence ID" value="KOS18490.1"/>
    <property type="molecule type" value="Genomic_DNA"/>
</dbReference>
<gene>
    <name evidence="2" type="ORF">ESCO_000902</name>
</gene>
<dbReference type="STRING" id="150374.A0A0M8N2A8"/>
<protein>
    <submittedName>
        <fullName evidence="2">Uncharacterized protein</fullName>
    </submittedName>
</protein>
<keyword evidence="3" id="KW-1185">Reference proteome</keyword>